<name>A0ACC3N4Z2_9PEZI</name>
<protein>
    <submittedName>
        <fullName evidence="1">Uncharacterized protein</fullName>
    </submittedName>
</protein>
<sequence>MEASPLNKLPSELLNDIYELVFTQPGPITVTFRNYHDPLSGIKLSDKKPTTDYATPTRIPHVFALAYTCKQTRVECDLLRYRCNEFGLTPSNQHQIVRLFDAFEEWLGREKLAAMKSIVFETGYQPVFGSPSQMLHIFKELLWISKLRPSYNLYLALRIPREPSSHSMQPALRFVVDIDRPKEDVEEILKACKLQQRPTQPWHVSLAKMLERVLELWLEHIRASRGAAKRSVSGRRTVRSARR</sequence>
<keyword evidence="2" id="KW-1185">Reference proteome</keyword>
<gene>
    <name evidence="1" type="ORF">LTR37_010863</name>
</gene>
<proteinExistence type="predicted"/>
<dbReference type="EMBL" id="JAUTXU010000092">
    <property type="protein sequence ID" value="KAK3709490.1"/>
    <property type="molecule type" value="Genomic_DNA"/>
</dbReference>
<reference evidence="1" key="1">
    <citation type="submission" date="2023-07" db="EMBL/GenBank/DDBJ databases">
        <title>Black Yeasts Isolated from many extreme environments.</title>
        <authorList>
            <person name="Coleine C."/>
            <person name="Stajich J.E."/>
            <person name="Selbmann L."/>
        </authorList>
    </citation>
    <scope>NUCLEOTIDE SEQUENCE</scope>
    <source>
        <strain evidence="1">CCFEE 5714</strain>
    </source>
</reference>
<organism evidence="1 2">
    <name type="scientific">Vermiconidia calcicola</name>
    <dbReference type="NCBI Taxonomy" id="1690605"/>
    <lineage>
        <taxon>Eukaryota</taxon>
        <taxon>Fungi</taxon>
        <taxon>Dikarya</taxon>
        <taxon>Ascomycota</taxon>
        <taxon>Pezizomycotina</taxon>
        <taxon>Dothideomycetes</taxon>
        <taxon>Dothideomycetidae</taxon>
        <taxon>Mycosphaerellales</taxon>
        <taxon>Extremaceae</taxon>
        <taxon>Vermiconidia</taxon>
    </lineage>
</organism>
<accession>A0ACC3N4Z2</accession>
<dbReference type="Proteomes" id="UP001281147">
    <property type="component" value="Unassembled WGS sequence"/>
</dbReference>
<comment type="caution">
    <text evidence="1">The sequence shown here is derived from an EMBL/GenBank/DDBJ whole genome shotgun (WGS) entry which is preliminary data.</text>
</comment>
<evidence type="ECO:0000313" key="1">
    <source>
        <dbReference type="EMBL" id="KAK3709490.1"/>
    </source>
</evidence>
<evidence type="ECO:0000313" key="2">
    <source>
        <dbReference type="Proteomes" id="UP001281147"/>
    </source>
</evidence>